<dbReference type="PANTHER" id="PTHR31260">
    <property type="entry name" value="CYSTATIN/MONELLIN SUPERFAMILY PROTEIN"/>
    <property type="match status" value="1"/>
</dbReference>
<name>A0A6D2JCG9_9BRAS</name>
<dbReference type="PANTHER" id="PTHR31260:SF77">
    <property type="entry name" value="(RAPE) HYPOTHETICAL PROTEIN"/>
    <property type="match status" value="1"/>
</dbReference>
<dbReference type="Proteomes" id="UP000467841">
    <property type="component" value="Unassembled WGS sequence"/>
</dbReference>
<evidence type="ECO:0000256" key="1">
    <source>
        <dbReference type="ARBA" id="ARBA00043961"/>
    </source>
</evidence>
<sequence>MNIEYNEEHYRGVDEYWRKVAESDGFDIEGIKGPLGMIGLMTFECEGLDSYTYAYPSLVHGYAKMGLHLYNMLKGTNLEFHSLMKFNMLQNLVSSYFITLEAYDPLGQLLPFQVHAEENLYCSLDFTVFIARPKRTRGAATTSQPISLHGRGVIADGLPDWPSEDIISDRQRFFELEEHVVRNTSWIQTYLELTVYTKDRFIPREDLYKLKIVKVVMETGNADVEPPNQRLNAKNETFYITLKGLAIRGTGEHVERKAIVRRVVNGWAVHLSLKGELCSREEDLVKIMSWEEKHRRSLETGSWSSSTCPNP</sequence>
<proteinExistence type="inferred from homology"/>
<dbReference type="EMBL" id="CACVBM020001207">
    <property type="protein sequence ID" value="CAA7039151.1"/>
    <property type="molecule type" value="Genomic_DNA"/>
</dbReference>
<gene>
    <name evidence="2" type="ORF">MERR_LOCUS26386</name>
    <name evidence="3" type="ORF">MERR_LOCUS26510</name>
</gene>
<evidence type="ECO:0000313" key="2">
    <source>
        <dbReference type="EMBL" id="CAA7039151.1"/>
    </source>
</evidence>
<dbReference type="NCBIfam" id="TIGR01572">
    <property type="entry name" value="A_thl_para_3677"/>
    <property type="match status" value="1"/>
</dbReference>
<dbReference type="Pfam" id="PF04776">
    <property type="entry name" value="protein_MS5"/>
    <property type="match status" value="1"/>
</dbReference>
<keyword evidence="4" id="KW-1185">Reference proteome</keyword>
<reference evidence="3 4" key="1">
    <citation type="submission" date="2020-01" db="EMBL/GenBank/DDBJ databases">
        <authorList>
            <person name="Mishra B."/>
        </authorList>
    </citation>
    <scope>NUCLEOTIDE SEQUENCE [LARGE SCALE GENOMIC DNA]</scope>
</reference>
<accession>A0A6D2JCG9</accession>
<dbReference type="InterPro" id="IPR006462">
    <property type="entry name" value="MS5"/>
</dbReference>
<evidence type="ECO:0000313" key="4">
    <source>
        <dbReference type="Proteomes" id="UP000467841"/>
    </source>
</evidence>
<protein>
    <submittedName>
        <fullName evidence="3">Uncharacterized protein</fullName>
    </submittedName>
</protein>
<organism evidence="3 4">
    <name type="scientific">Microthlaspi erraticum</name>
    <dbReference type="NCBI Taxonomy" id="1685480"/>
    <lineage>
        <taxon>Eukaryota</taxon>
        <taxon>Viridiplantae</taxon>
        <taxon>Streptophyta</taxon>
        <taxon>Embryophyta</taxon>
        <taxon>Tracheophyta</taxon>
        <taxon>Spermatophyta</taxon>
        <taxon>Magnoliopsida</taxon>
        <taxon>eudicotyledons</taxon>
        <taxon>Gunneridae</taxon>
        <taxon>Pentapetalae</taxon>
        <taxon>rosids</taxon>
        <taxon>malvids</taxon>
        <taxon>Brassicales</taxon>
        <taxon>Brassicaceae</taxon>
        <taxon>Coluteocarpeae</taxon>
        <taxon>Microthlaspi</taxon>
    </lineage>
</organism>
<evidence type="ECO:0000313" key="3">
    <source>
        <dbReference type="EMBL" id="CAA7039275.1"/>
    </source>
</evidence>
<comment type="similarity">
    <text evidence="1">Belongs to the UPF0725 (EMB2204) family.</text>
</comment>
<dbReference type="AlphaFoldDB" id="A0A6D2JCG9"/>
<dbReference type="OrthoDB" id="1034349at2759"/>
<dbReference type="EMBL" id="CACVBM020001207">
    <property type="protein sequence ID" value="CAA7039275.1"/>
    <property type="molecule type" value="Genomic_DNA"/>
</dbReference>